<dbReference type="EMBL" id="RWJF01000001">
    <property type="protein sequence ID" value="RST29558.1"/>
    <property type="molecule type" value="Genomic_DNA"/>
</dbReference>
<accession>A0A429V6J5</accession>
<name>A0A429V6J5_9SPHN</name>
<dbReference type="Gene3D" id="2.40.10.220">
    <property type="entry name" value="predicted glycosyltransferase like domains"/>
    <property type="match status" value="1"/>
</dbReference>
<feature type="domain" description="PilZ" evidence="2">
    <location>
        <begin position="40"/>
        <end position="120"/>
    </location>
</feature>
<protein>
    <submittedName>
        <fullName evidence="3">PilZ domain-containing protein</fullName>
    </submittedName>
</protein>
<proteinExistence type="predicted"/>
<reference evidence="3 4" key="1">
    <citation type="submission" date="2018-12" db="EMBL/GenBank/DDBJ databases">
        <title>Sphingomonas sp. HMF7854 Genome sequencing and assembly.</title>
        <authorList>
            <person name="Cha I."/>
            <person name="Kang H."/>
            <person name="Kim H."/>
            <person name="Kang J."/>
            <person name="Joh K."/>
        </authorList>
    </citation>
    <scope>NUCLEOTIDE SEQUENCE [LARGE SCALE GENOMIC DNA]</scope>
    <source>
        <strain evidence="3 4">HMF7854</strain>
    </source>
</reference>
<feature type="region of interest" description="Disordered" evidence="1">
    <location>
        <begin position="1"/>
        <end position="25"/>
    </location>
</feature>
<evidence type="ECO:0000256" key="1">
    <source>
        <dbReference type="SAM" id="MobiDB-lite"/>
    </source>
</evidence>
<dbReference type="Proteomes" id="UP000274661">
    <property type="component" value="Unassembled WGS sequence"/>
</dbReference>
<dbReference type="AlphaFoldDB" id="A0A429V6J5"/>
<sequence>MFAARGTDWGFEGDDRRSDGEGGGRVMIRARIAEDRGGPERRRSERLPVDIEAKLRELGTAGSEARVVNISETGFMAEVDEDFEVGARVWLMLPGRERANAVVRWTAAGKLGAEFTDPLPADSLPPSAD</sequence>
<evidence type="ECO:0000259" key="2">
    <source>
        <dbReference type="Pfam" id="PF07238"/>
    </source>
</evidence>
<evidence type="ECO:0000313" key="4">
    <source>
        <dbReference type="Proteomes" id="UP000274661"/>
    </source>
</evidence>
<feature type="compositionally biased region" description="Basic and acidic residues" evidence="1">
    <location>
        <begin position="13"/>
        <end position="22"/>
    </location>
</feature>
<comment type="caution">
    <text evidence="3">The sequence shown here is derived from an EMBL/GenBank/DDBJ whole genome shotgun (WGS) entry which is preliminary data.</text>
</comment>
<keyword evidence="4" id="KW-1185">Reference proteome</keyword>
<dbReference type="InterPro" id="IPR009875">
    <property type="entry name" value="PilZ_domain"/>
</dbReference>
<organism evidence="3 4">
    <name type="scientific">Sphingomonas ginkgonis</name>
    <dbReference type="NCBI Taxonomy" id="2315330"/>
    <lineage>
        <taxon>Bacteria</taxon>
        <taxon>Pseudomonadati</taxon>
        <taxon>Pseudomonadota</taxon>
        <taxon>Alphaproteobacteria</taxon>
        <taxon>Sphingomonadales</taxon>
        <taxon>Sphingomonadaceae</taxon>
        <taxon>Sphingomonas</taxon>
    </lineage>
</organism>
<dbReference type="Pfam" id="PF07238">
    <property type="entry name" value="PilZ"/>
    <property type="match status" value="1"/>
</dbReference>
<dbReference type="OrthoDB" id="9795572at2"/>
<dbReference type="SUPFAM" id="SSF141371">
    <property type="entry name" value="PilZ domain-like"/>
    <property type="match status" value="1"/>
</dbReference>
<dbReference type="GO" id="GO:0035438">
    <property type="term" value="F:cyclic-di-GMP binding"/>
    <property type="evidence" value="ECO:0007669"/>
    <property type="project" value="InterPro"/>
</dbReference>
<gene>
    <name evidence="3" type="ORF">HMF7854_00950</name>
</gene>
<evidence type="ECO:0000313" key="3">
    <source>
        <dbReference type="EMBL" id="RST29558.1"/>
    </source>
</evidence>